<sequence length="52" mass="6208">MRAFIFGYIDQCWAHIFVSPTNQRRAHLLLVILTNARHTHCRFYYPMLGTIN</sequence>
<evidence type="ECO:0000313" key="2">
    <source>
        <dbReference type="Proteomes" id="UP000323506"/>
    </source>
</evidence>
<organism evidence="1 2">
    <name type="scientific">Gossypium darwinii</name>
    <name type="common">Darwin's cotton</name>
    <name type="synonym">Gossypium barbadense var. darwinii</name>
    <dbReference type="NCBI Taxonomy" id="34276"/>
    <lineage>
        <taxon>Eukaryota</taxon>
        <taxon>Viridiplantae</taxon>
        <taxon>Streptophyta</taxon>
        <taxon>Embryophyta</taxon>
        <taxon>Tracheophyta</taxon>
        <taxon>Spermatophyta</taxon>
        <taxon>Magnoliopsida</taxon>
        <taxon>eudicotyledons</taxon>
        <taxon>Gunneridae</taxon>
        <taxon>Pentapetalae</taxon>
        <taxon>rosids</taxon>
        <taxon>malvids</taxon>
        <taxon>Malvales</taxon>
        <taxon>Malvaceae</taxon>
        <taxon>Malvoideae</taxon>
        <taxon>Gossypium</taxon>
    </lineage>
</organism>
<name>A0A5D2FJX8_GOSDA</name>
<gene>
    <name evidence="1" type="ORF">ES288_A08G140300v1</name>
</gene>
<dbReference type="Proteomes" id="UP000323506">
    <property type="component" value="Chromosome A08"/>
</dbReference>
<reference evidence="1 2" key="1">
    <citation type="submission" date="2019-06" db="EMBL/GenBank/DDBJ databases">
        <title>WGS assembly of Gossypium darwinii.</title>
        <authorList>
            <person name="Chen Z.J."/>
            <person name="Sreedasyam A."/>
            <person name="Ando A."/>
            <person name="Song Q."/>
            <person name="De L."/>
            <person name="Hulse-Kemp A."/>
            <person name="Ding M."/>
            <person name="Ye W."/>
            <person name="Kirkbride R."/>
            <person name="Jenkins J."/>
            <person name="Plott C."/>
            <person name="Lovell J."/>
            <person name="Lin Y.-M."/>
            <person name="Vaughn R."/>
            <person name="Liu B."/>
            <person name="Li W."/>
            <person name="Simpson S."/>
            <person name="Scheffler B."/>
            <person name="Saski C."/>
            <person name="Grover C."/>
            <person name="Hu G."/>
            <person name="Conover J."/>
            <person name="Carlson J."/>
            <person name="Shu S."/>
            <person name="Boston L."/>
            <person name="Williams M."/>
            <person name="Peterson D."/>
            <person name="Mcgee K."/>
            <person name="Jones D."/>
            <person name="Wendel J."/>
            <person name="Stelly D."/>
            <person name="Grimwood J."/>
            <person name="Schmutz J."/>
        </authorList>
    </citation>
    <scope>NUCLEOTIDE SEQUENCE [LARGE SCALE GENOMIC DNA]</scope>
    <source>
        <strain evidence="1">1808015.09</strain>
    </source>
</reference>
<accession>A0A5D2FJX8</accession>
<dbReference type="EMBL" id="CM017695">
    <property type="protein sequence ID" value="TYH06234.1"/>
    <property type="molecule type" value="Genomic_DNA"/>
</dbReference>
<dbReference type="AlphaFoldDB" id="A0A5D2FJX8"/>
<protein>
    <submittedName>
        <fullName evidence="1">Uncharacterized protein</fullName>
    </submittedName>
</protein>
<proteinExistence type="predicted"/>
<evidence type="ECO:0000313" key="1">
    <source>
        <dbReference type="EMBL" id="TYH06234.1"/>
    </source>
</evidence>
<keyword evidence="2" id="KW-1185">Reference proteome</keyword>